<comment type="subcellular location">
    <subcellularLocation>
        <location evidence="1">Nucleus</location>
    </subcellularLocation>
</comment>
<dbReference type="GO" id="GO:0005634">
    <property type="term" value="C:nucleus"/>
    <property type="evidence" value="ECO:0007669"/>
    <property type="project" value="UniProtKB-SubCell"/>
</dbReference>
<evidence type="ECO:0000313" key="6">
    <source>
        <dbReference type="EMBL" id="KJA17652.1"/>
    </source>
</evidence>
<evidence type="ECO:0000256" key="3">
    <source>
        <dbReference type="ARBA" id="ARBA00023163"/>
    </source>
</evidence>
<keyword evidence="2" id="KW-0805">Transcription regulation</keyword>
<keyword evidence="4" id="KW-0539">Nucleus</keyword>
<gene>
    <name evidence="6" type="ORF">HYPSUDRAFT_46121</name>
</gene>
<dbReference type="Proteomes" id="UP000054270">
    <property type="component" value="Unassembled WGS sequence"/>
</dbReference>
<evidence type="ECO:0000256" key="2">
    <source>
        <dbReference type="ARBA" id="ARBA00023015"/>
    </source>
</evidence>
<dbReference type="AlphaFoldDB" id="A0A0D2KSM2"/>
<dbReference type="OMA" id="CENCILT"/>
<name>A0A0D2KSM2_HYPSF</name>
<evidence type="ECO:0000313" key="7">
    <source>
        <dbReference type="Proteomes" id="UP000054270"/>
    </source>
</evidence>
<evidence type="ECO:0000256" key="4">
    <source>
        <dbReference type="ARBA" id="ARBA00023242"/>
    </source>
</evidence>
<protein>
    <recommendedName>
        <fullName evidence="5">Zinc-finger domain-containing protein</fullName>
    </recommendedName>
</protein>
<keyword evidence="3" id="KW-0804">Transcription</keyword>
<reference evidence="7" key="1">
    <citation type="submission" date="2014-04" db="EMBL/GenBank/DDBJ databases">
        <title>Evolutionary Origins and Diversification of the Mycorrhizal Mutualists.</title>
        <authorList>
            <consortium name="DOE Joint Genome Institute"/>
            <consortium name="Mycorrhizal Genomics Consortium"/>
            <person name="Kohler A."/>
            <person name="Kuo A."/>
            <person name="Nagy L.G."/>
            <person name="Floudas D."/>
            <person name="Copeland A."/>
            <person name="Barry K.W."/>
            <person name="Cichocki N."/>
            <person name="Veneault-Fourrey C."/>
            <person name="LaButti K."/>
            <person name="Lindquist E.A."/>
            <person name="Lipzen A."/>
            <person name="Lundell T."/>
            <person name="Morin E."/>
            <person name="Murat C."/>
            <person name="Riley R."/>
            <person name="Ohm R."/>
            <person name="Sun H."/>
            <person name="Tunlid A."/>
            <person name="Henrissat B."/>
            <person name="Grigoriev I.V."/>
            <person name="Hibbett D.S."/>
            <person name="Martin F."/>
        </authorList>
    </citation>
    <scope>NUCLEOTIDE SEQUENCE [LARGE SCALE GENOMIC DNA]</scope>
    <source>
        <strain evidence="7">FD-334 SS-4</strain>
    </source>
</reference>
<dbReference type="EMBL" id="KN817600">
    <property type="protein sequence ID" value="KJA17652.1"/>
    <property type="molecule type" value="Genomic_DNA"/>
</dbReference>
<proteinExistence type="predicted"/>
<evidence type="ECO:0000256" key="1">
    <source>
        <dbReference type="ARBA" id="ARBA00004123"/>
    </source>
</evidence>
<accession>A0A0D2KSM2</accession>
<dbReference type="InterPro" id="IPR018866">
    <property type="entry name" value="Znf-4CXXC_R1"/>
</dbReference>
<dbReference type="STRING" id="945553.A0A0D2KSM2"/>
<organism evidence="6 7">
    <name type="scientific">Hypholoma sublateritium (strain FD-334 SS-4)</name>
    <dbReference type="NCBI Taxonomy" id="945553"/>
    <lineage>
        <taxon>Eukaryota</taxon>
        <taxon>Fungi</taxon>
        <taxon>Dikarya</taxon>
        <taxon>Basidiomycota</taxon>
        <taxon>Agaricomycotina</taxon>
        <taxon>Agaricomycetes</taxon>
        <taxon>Agaricomycetidae</taxon>
        <taxon>Agaricales</taxon>
        <taxon>Agaricineae</taxon>
        <taxon>Strophariaceae</taxon>
        <taxon>Hypholoma</taxon>
    </lineage>
</organism>
<keyword evidence="7" id="KW-1185">Reference proteome</keyword>
<dbReference type="OrthoDB" id="298344at2759"/>
<dbReference type="Pfam" id="PF10497">
    <property type="entry name" value="zf-4CXXC_R1"/>
    <property type="match status" value="1"/>
</dbReference>
<feature type="domain" description="Zinc-finger" evidence="5">
    <location>
        <begin position="3"/>
        <end position="53"/>
    </location>
</feature>
<sequence>MACKCGKFFCARCLVTRYQERTFDLTKRQPNCPYCDQTCNCSICCVKQGKKYVSQRGKNTMRPASKRAGPLGRTTAMHIFSPLLPPSAFVRPPQATQYWGTVYSVDRGRKLGAAFTQPGADGLPPVVYASAVAQSTRPRPRPEKPARVFVGKVQRAWGFGRHPYVVNIPPPALSPSRSVKRRRGVVSMPGRVRCIVGNADVLRYPVRTYNDDLLAGLSPLTSIDDSDEDSNGNGTVGEQPLAAAAAAVSEEVFVPGSLEERDVARAIAASFRALGIAFIVEDIPSY</sequence>
<evidence type="ECO:0000259" key="5">
    <source>
        <dbReference type="Pfam" id="PF10497"/>
    </source>
</evidence>